<evidence type="ECO:0000313" key="9">
    <source>
        <dbReference type="EMBL" id="VIP04317.1"/>
    </source>
</evidence>
<dbReference type="GO" id="GO:0005886">
    <property type="term" value="C:plasma membrane"/>
    <property type="evidence" value="ECO:0007669"/>
    <property type="project" value="UniProtKB-SubCell"/>
</dbReference>
<dbReference type="AlphaFoldDB" id="A0A6C2YSJ9"/>
<dbReference type="PIRSF" id="PIRSF031773">
    <property type="entry name" value="DevC"/>
    <property type="match status" value="1"/>
</dbReference>
<dbReference type="Proteomes" id="UP000464378">
    <property type="component" value="Chromosome"/>
</dbReference>
<keyword evidence="6 7" id="KW-0472">Membrane</keyword>
<dbReference type="EMBL" id="LR586016">
    <property type="protein sequence ID" value="VIP04317.1"/>
    <property type="molecule type" value="Genomic_DNA"/>
</dbReference>
<evidence type="ECO:0000256" key="6">
    <source>
        <dbReference type="ARBA" id="ARBA00023136"/>
    </source>
</evidence>
<evidence type="ECO:0000256" key="1">
    <source>
        <dbReference type="ARBA" id="ARBA00004651"/>
    </source>
</evidence>
<feature type="transmembrane region" description="Helical" evidence="7">
    <location>
        <begin position="18"/>
        <end position="42"/>
    </location>
</feature>
<dbReference type="PANTHER" id="PTHR43738">
    <property type="entry name" value="ABC TRANSPORTER, MEMBRANE PROTEIN"/>
    <property type="match status" value="1"/>
</dbReference>
<comment type="subcellular location">
    <subcellularLocation>
        <location evidence="1">Cell membrane</location>
        <topology evidence="1">Multi-pass membrane protein</topology>
    </subcellularLocation>
</comment>
<gene>
    <name evidence="9" type="ORF">GMBLW1_48760</name>
</gene>
<evidence type="ECO:0000256" key="7">
    <source>
        <dbReference type="SAM" id="Phobius"/>
    </source>
</evidence>
<dbReference type="InterPro" id="IPR051125">
    <property type="entry name" value="ABC-4/HrtB_transporter"/>
</dbReference>
<feature type="domain" description="ABC3 transporter permease C-terminal" evidence="8">
    <location>
        <begin position="277"/>
        <end position="388"/>
    </location>
</feature>
<feature type="transmembrane region" description="Helical" evidence="7">
    <location>
        <begin position="269"/>
        <end position="289"/>
    </location>
</feature>
<reference evidence="9" key="1">
    <citation type="submission" date="2019-04" db="EMBL/GenBank/DDBJ databases">
        <authorList>
            <consortium name="Science for Life Laboratories"/>
        </authorList>
    </citation>
    <scope>NUCLEOTIDE SEQUENCE</scope>
    <source>
        <strain evidence="9">MBLW1</strain>
    </source>
</reference>
<evidence type="ECO:0000313" key="10">
    <source>
        <dbReference type="Proteomes" id="UP000464378"/>
    </source>
</evidence>
<dbReference type="InParanoid" id="A0A6C2YSJ9"/>
<accession>A0A6C2YSJ9</accession>
<keyword evidence="4 7" id="KW-0812">Transmembrane</keyword>
<evidence type="ECO:0000256" key="4">
    <source>
        <dbReference type="ARBA" id="ARBA00022692"/>
    </source>
</evidence>
<organism evidence="9">
    <name type="scientific">Tuwongella immobilis</name>
    <dbReference type="NCBI Taxonomy" id="692036"/>
    <lineage>
        <taxon>Bacteria</taxon>
        <taxon>Pseudomonadati</taxon>
        <taxon>Planctomycetota</taxon>
        <taxon>Planctomycetia</taxon>
        <taxon>Gemmatales</taxon>
        <taxon>Gemmataceae</taxon>
        <taxon>Tuwongella</taxon>
    </lineage>
</organism>
<evidence type="ECO:0000256" key="3">
    <source>
        <dbReference type="ARBA" id="ARBA00022475"/>
    </source>
</evidence>
<dbReference type="PANTHER" id="PTHR43738:SF1">
    <property type="entry name" value="HEMIN TRANSPORT SYSTEM PERMEASE PROTEIN HRTB-RELATED"/>
    <property type="match status" value="1"/>
</dbReference>
<evidence type="ECO:0000259" key="8">
    <source>
        <dbReference type="Pfam" id="PF02687"/>
    </source>
</evidence>
<keyword evidence="3" id="KW-1003">Cell membrane</keyword>
<feature type="transmembrane region" description="Helical" evidence="7">
    <location>
        <begin position="324"/>
        <end position="346"/>
    </location>
</feature>
<protein>
    <recommendedName>
        <fullName evidence="8">ABC3 transporter permease C-terminal domain-containing protein</fullName>
    </recommendedName>
</protein>
<name>A0A6C2YSJ9_9BACT</name>
<dbReference type="InterPro" id="IPR005891">
    <property type="entry name" value="DevC"/>
</dbReference>
<dbReference type="Pfam" id="PF02687">
    <property type="entry name" value="FtsX"/>
    <property type="match status" value="1"/>
</dbReference>
<keyword evidence="10" id="KW-1185">Reference proteome</keyword>
<feature type="transmembrane region" description="Helical" evidence="7">
    <location>
        <begin position="358"/>
        <end position="380"/>
    </location>
</feature>
<evidence type="ECO:0000256" key="2">
    <source>
        <dbReference type="ARBA" id="ARBA00022448"/>
    </source>
</evidence>
<evidence type="ECO:0000256" key="5">
    <source>
        <dbReference type="ARBA" id="ARBA00022989"/>
    </source>
</evidence>
<dbReference type="KEGG" id="tim:GMBLW1_48760"/>
<sequence length="392" mass="43568">MRTPIAVQNLLHQKMRTLIAMVGIGFALVLMFMQLGFLGALITSATQLYNRLEFDAVILSRQYLDMNRARVFPRDRLDLARSVAGVKQVLPVGLGYQLWKTPPVSLDPMQTPRVTLRTMMMLAVDPDRPETFRRAAFDRPEEIDAALPRIRTRSHVVIDRLSRPEFGPQTAGIQANLGREIVTIAGQFQVGTGFGADGLILVSMDTYRQILGIDPREQVNLGLIQLESPEQLATCLPRLQAEMPPDVQILSRDELFTKEQRHWIQGTSIGIIFVLGVLVAFVVGVVFVYQVMSSDITSRLGEFATLKAMGYTNGFIGRVVLQQAAFLAILSYLISLVLAVGLYELTRQLAGLPMQMTWQILVMVLLLGLGMCSLSGLIALQKVRRADPADLF</sequence>
<proteinExistence type="predicted"/>
<keyword evidence="5 7" id="KW-1133">Transmembrane helix</keyword>
<dbReference type="EMBL" id="LR593887">
    <property type="protein sequence ID" value="VTS05996.1"/>
    <property type="molecule type" value="Genomic_DNA"/>
</dbReference>
<dbReference type="InterPro" id="IPR003838">
    <property type="entry name" value="ABC3_permease_C"/>
</dbReference>
<keyword evidence="2" id="KW-0813">Transport</keyword>